<evidence type="ECO:0000256" key="6">
    <source>
        <dbReference type="SAM" id="Phobius"/>
    </source>
</evidence>
<feature type="transmembrane region" description="Helical" evidence="6">
    <location>
        <begin position="195"/>
        <end position="213"/>
    </location>
</feature>
<feature type="transmembrane region" description="Helical" evidence="6">
    <location>
        <begin position="171"/>
        <end position="189"/>
    </location>
</feature>
<feature type="transmembrane region" description="Helical" evidence="6">
    <location>
        <begin position="136"/>
        <end position="159"/>
    </location>
</feature>
<accession>A0A7M1KR71</accession>
<organism evidence="7 8">
    <name type="scientific">Aerococcus urinaeequi</name>
    <dbReference type="NCBI Taxonomy" id="51665"/>
    <lineage>
        <taxon>Bacteria</taxon>
        <taxon>Bacillati</taxon>
        <taxon>Bacillota</taxon>
        <taxon>Bacilli</taxon>
        <taxon>Lactobacillales</taxon>
        <taxon>Aerococcaceae</taxon>
        <taxon>Aerococcus</taxon>
    </lineage>
</organism>
<feature type="transmembrane region" description="Helical" evidence="6">
    <location>
        <begin position="321"/>
        <end position="343"/>
    </location>
</feature>
<evidence type="ECO:0000256" key="2">
    <source>
        <dbReference type="ARBA" id="ARBA00022475"/>
    </source>
</evidence>
<dbReference type="InterPro" id="IPR002797">
    <property type="entry name" value="Polysacc_synth"/>
</dbReference>
<proteinExistence type="predicted"/>
<feature type="transmembrane region" description="Helical" evidence="6">
    <location>
        <begin position="95"/>
        <end position="116"/>
    </location>
</feature>
<reference evidence="7 8" key="1">
    <citation type="submission" date="2020-10" db="EMBL/GenBank/DDBJ databases">
        <title>Plasmid carrying two tetracycline resistance determinant.</title>
        <authorList>
            <person name="Yang Q."/>
        </authorList>
    </citation>
    <scope>NUCLEOTIDE SEQUENCE [LARGE SCALE GENOMIC DNA]</scope>
    <source>
        <strain evidence="7 8">T43</strain>
    </source>
</reference>
<dbReference type="RefSeq" id="WP_197558103.1">
    <property type="nucleotide sequence ID" value="NZ_CP063065.1"/>
</dbReference>
<dbReference type="InterPro" id="IPR050833">
    <property type="entry name" value="Poly_Biosynth_Transport"/>
</dbReference>
<feature type="transmembrane region" description="Helical" evidence="6">
    <location>
        <begin position="21"/>
        <end position="40"/>
    </location>
</feature>
<feature type="transmembrane region" description="Helical" evidence="6">
    <location>
        <begin position="386"/>
        <end position="405"/>
    </location>
</feature>
<feature type="transmembrane region" description="Helical" evidence="6">
    <location>
        <begin position="475"/>
        <end position="493"/>
    </location>
</feature>
<sequence length="508" mass="57681">MNKKYKSNLEEGNRQIKYGAAISYILIIFNTVAGLLYTPWMVNQIGQSDYGLYTLALSVINLFLMDFGLSQAVSRFVSKYNSEGKQDKVNNFLGIAYKMYLLIDLFIMIVFIFIFLNIDNIYQGLTIDELSKFKVVFSVAGIFSVIQFPFISFNGILNAYEKFIELKICDLINRVLSISLIVIALLNGYGLYALVAANAASGILTIVMKYIVIKRKTPVKSNLKYVNHEMTKEVTSFSTWSAVISIAQRLIFNITPTIIGIVSKSANIGIFGIAMSLEGYVFTLANALNGLFLPRISRLVSKDNWKNSILELMIKVGRIQLYIIGLIFIGFVSIGHDFVYLWMGEGFSHSFYSAVLLILPSLIYLPQQIGNTVVVALNKVRSQARVYLIMAVVNVIFSFVFSYHWGSIGASLSICLAYFLRIIGMNKVYYSELKLDIKEFYKKTYLNIMPYLFIVLAISLLYNFIFSAVTWENLVIKGILIVITFVIVIWNFSMNLYEKEVVRNIIIR</sequence>
<feature type="transmembrane region" description="Helical" evidence="6">
    <location>
        <begin position="268"/>
        <end position="292"/>
    </location>
</feature>
<dbReference type="Pfam" id="PF01943">
    <property type="entry name" value="Polysacc_synt"/>
    <property type="match status" value="1"/>
</dbReference>
<dbReference type="PANTHER" id="PTHR30250:SF26">
    <property type="entry name" value="PSMA PROTEIN"/>
    <property type="match status" value="1"/>
</dbReference>
<dbReference type="GO" id="GO:0005886">
    <property type="term" value="C:plasma membrane"/>
    <property type="evidence" value="ECO:0007669"/>
    <property type="project" value="UniProtKB-SubCell"/>
</dbReference>
<evidence type="ECO:0000313" key="7">
    <source>
        <dbReference type="EMBL" id="QOQ78644.1"/>
    </source>
</evidence>
<dbReference type="EMBL" id="CP063065">
    <property type="protein sequence ID" value="QOQ78644.1"/>
    <property type="molecule type" value="Genomic_DNA"/>
</dbReference>
<name>A0A7M1KR71_9LACT</name>
<dbReference type="AlphaFoldDB" id="A0A7M1KR71"/>
<gene>
    <name evidence="7" type="ORF">IMX20_06500</name>
</gene>
<evidence type="ECO:0000256" key="5">
    <source>
        <dbReference type="ARBA" id="ARBA00023136"/>
    </source>
</evidence>
<dbReference type="PANTHER" id="PTHR30250">
    <property type="entry name" value="PST FAMILY PREDICTED COLANIC ACID TRANSPORTER"/>
    <property type="match status" value="1"/>
</dbReference>
<evidence type="ECO:0000256" key="1">
    <source>
        <dbReference type="ARBA" id="ARBA00004651"/>
    </source>
</evidence>
<feature type="transmembrane region" description="Helical" evidence="6">
    <location>
        <begin position="234"/>
        <end position="262"/>
    </location>
</feature>
<feature type="transmembrane region" description="Helical" evidence="6">
    <location>
        <begin position="52"/>
        <end position="74"/>
    </location>
</feature>
<evidence type="ECO:0000256" key="3">
    <source>
        <dbReference type="ARBA" id="ARBA00022692"/>
    </source>
</evidence>
<evidence type="ECO:0000313" key="8">
    <source>
        <dbReference type="Proteomes" id="UP000595091"/>
    </source>
</evidence>
<comment type="subcellular location">
    <subcellularLocation>
        <location evidence="1">Cell membrane</location>
        <topology evidence="1">Multi-pass membrane protein</topology>
    </subcellularLocation>
</comment>
<keyword evidence="5 6" id="KW-0472">Membrane</keyword>
<protein>
    <submittedName>
        <fullName evidence="7">Oligosaccharide flippase family protein</fullName>
    </submittedName>
</protein>
<keyword evidence="3 6" id="KW-0812">Transmembrane</keyword>
<keyword evidence="4 6" id="KW-1133">Transmembrane helix</keyword>
<dbReference type="Proteomes" id="UP000595091">
    <property type="component" value="Chromosome"/>
</dbReference>
<keyword evidence="2" id="KW-1003">Cell membrane</keyword>
<feature type="transmembrane region" description="Helical" evidence="6">
    <location>
        <begin position="451"/>
        <end position="469"/>
    </location>
</feature>
<feature type="transmembrane region" description="Helical" evidence="6">
    <location>
        <begin position="411"/>
        <end position="430"/>
    </location>
</feature>
<evidence type="ECO:0000256" key="4">
    <source>
        <dbReference type="ARBA" id="ARBA00022989"/>
    </source>
</evidence>